<proteinExistence type="predicted"/>
<feature type="transmembrane region" description="Helical" evidence="2">
    <location>
        <begin position="61"/>
        <end position="83"/>
    </location>
</feature>
<evidence type="ECO:0000256" key="2">
    <source>
        <dbReference type="SAM" id="Phobius"/>
    </source>
</evidence>
<comment type="caution">
    <text evidence="3">The sequence shown here is derived from an EMBL/GenBank/DDBJ whole genome shotgun (WGS) entry which is preliminary data.</text>
</comment>
<protein>
    <recommendedName>
        <fullName evidence="5">PH domain-containing protein</fullName>
    </recommendedName>
</protein>
<feature type="region of interest" description="Disordered" evidence="1">
    <location>
        <begin position="198"/>
        <end position="220"/>
    </location>
</feature>
<reference evidence="4" key="1">
    <citation type="journal article" date="2019" name="Int. J. Syst. Evol. Microbiol.">
        <title>The Global Catalogue of Microorganisms (GCM) 10K type strain sequencing project: providing services to taxonomists for standard genome sequencing and annotation.</title>
        <authorList>
            <consortium name="The Broad Institute Genomics Platform"/>
            <consortium name="The Broad Institute Genome Sequencing Center for Infectious Disease"/>
            <person name="Wu L."/>
            <person name="Ma J."/>
        </authorList>
    </citation>
    <scope>NUCLEOTIDE SEQUENCE [LARGE SCALE GENOMIC DNA]</scope>
    <source>
        <strain evidence="4">SYNS20</strain>
    </source>
</reference>
<dbReference type="RefSeq" id="WP_381836899.1">
    <property type="nucleotide sequence ID" value="NZ_JBHTCF010000017.1"/>
</dbReference>
<keyword evidence="2" id="KW-1133">Transmembrane helix</keyword>
<evidence type="ECO:0000313" key="3">
    <source>
        <dbReference type="EMBL" id="MFC7308675.1"/>
    </source>
</evidence>
<name>A0ABW2JSW0_9ACTN</name>
<evidence type="ECO:0000256" key="1">
    <source>
        <dbReference type="SAM" id="MobiDB-lite"/>
    </source>
</evidence>
<evidence type="ECO:0008006" key="5">
    <source>
        <dbReference type="Google" id="ProtNLM"/>
    </source>
</evidence>
<accession>A0ABW2JSW0</accession>
<keyword evidence="2" id="KW-0812">Transmembrane</keyword>
<evidence type="ECO:0000313" key="4">
    <source>
        <dbReference type="Proteomes" id="UP001596523"/>
    </source>
</evidence>
<feature type="transmembrane region" description="Helical" evidence="2">
    <location>
        <begin position="26"/>
        <end position="49"/>
    </location>
</feature>
<organism evidence="3 4">
    <name type="scientific">Streptomyces monticola</name>
    <dbReference type="NCBI Taxonomy" id="2666263"/>
    <lineage>
        <taxon>Bacteria</taxon>
        <taxon>Bacillati</taxon>
        <taxon>Actinomycetota</taxon>
        <taxon>Actinomycetes</taxon>
        <taxon>Kitasatosporales</taxon>
        <taxon>Streptomycetaceae</taxon>
        <taxon>Streptomyces</taxon>
    </lineage>
</organism>
<sequence length="220" mass="23577">MSTPHGHAPAPTATVIRTGQRSAARMLPLGIVLTAVALLVLAGGVGITFGLGADEPNPGGVVGILMGFLILFIGVTSLMSAWASRRSAVSIDATGLWVSNGKARNVIPWHTLAGVGLHWSRFGRGRTGTKVYSLELCPSGPVDRDDPVLWPLVRDEAPIHPSLPRLRYRLPVPPGSRDEVVAAVRAQVPQLWLGEAERESGHMGVPDRKGYRERSRGRPR</sequence>
<dbReference type="Proteomes" id="UP001596523">
    <property type="component" value="Unassembled WGS sequence"/>
</dbReference>
<keyword evidence="4" id="KW-1185">Reference proteome</keyword>
<dbReference type="EMBL" id="JBHTCF010000017">
    <property type="protein sequence ID" value="MFC7308675.1"/>
    <property type="molecule type" value="Genomic_DNA"/>
</dbReference>
<keyword evidence="2" id="KW-0472">Membrane</keyword>
<gene>
    <name evidence="3" type="ORF">ACFQVC_31220</name>
</gene>